<proteinExistence type="predicted"/>
<dbReference type="SUPFAM" id="SSF52172">
    <property type="entry name" value="CheY-like"/>
    <property type="match status" value="1"/>
</dbReference>
<dbReference type="InterPro" id="IPR052048">
    <property type="entry name" value="ST_Response_Regulator"/>
</dbReference>
<accession>A0ABZ3J7W7</accession>
<dbReference type="Gene3D" id="3.40.50.2300">
    <property type="match status" value="1"/>
</dbReference>
<reference evidence="3" key="1">
    <citation type="submission" date="2024-05" db="EMBL/GenBank/DDBJ databases">
        <title>Isolation and characterization of Sporomusa carbonis sp. nov., a carboxydotrophic hydrogenogen in the genus of Sporomusa isolated from a charcoal burning pile.</title>
        <authorList>
            <person name="Boeer T."/>
            <person name="Rosenbaum F."/>
            <person name="Eysell L."/>
            <person name="Mueller V."/>
            <person name="Daniel R."/>
            <person name="Poehlein A."/>
        </authorList>
    </citation>
    <scope>NUCLEOTIDE SEQUENCE [LARGE SCALE GENOMIC DNA]</scope>
    <source>
        <strain evidence="3">DSM 3132</strain>
    </source>
</reference>
<keyword evidence="1" id="KW-0597">Phosphoprotein</keyword>
<dbReference type="PANTHER" id="PTHR43228">
    <property type="entry name" value="TWO-COMPONENT RESPONSE REGULATOR"/>
    <property type="match status" value="1"/>
</dbReference>
<dbReference type="InterPro" id="IPR011006">
    <property type="entry name" value="CheY-like_superfamily"/>
</dbReference>
<feature type="modified residue" description="4-aspartylphosphate" evidence="1">
    <location>
        <position position="55"/>
    </location>
</feature>
<dbReference type="CDD" id="cd17536">
    <property type="entry name" value="REC_YesN-like"/>
    <property type="match status" value="1"/>
</dbReference>
<evidence type="ECO:0000256" key="1">
    <source>
        <dbReference type="PROSITE-ProRule" id="PRU00169"/>
    </source>
</evidence>
<dbReference type="InterPro" id="IPR001789">
    <property type="entry name" value="Sig_transdc_resp-reg_receiver"/>
</dbReference>
<dbReference type="Pfam" id="PF00072">
    <property type="entry name" value="Response_reg"/>
    <property type="match status" value="1"/>
</dbReference>
<evidence type="ECO:0000313" key="4">
    <source>
        <dbReference type="Proteomes" id="UP000216052"/>
    </source>
</evidence>
<dbReference type="Proteomes" id="UP000216052">
    <property type="component" value="Chromosome"/>
</dbReference>
<sequence>MYKMIIVDDEQLERQAIRFIVDRHCPEISVVGEASDGALALQVANRVRPDIVLMDIRMPEMNGLDAAKHLRTIVPEAKIIFLTASDNSNYVQDVATAGAVDYMLKPVRPDKLIHNLHCLTKSMSN</sequence>
<name>A0ABZ3J7W7_SPOA4</name>
<dbReference type="PANTHER" id="PTHR43228:SF1">
    <property type="entry name" value="TWO-COMPONENT RESPONSE REGULATOR ARR22"/>
    <property type="match status" value="1"/>
</dbReference>
<dbReference type="SMART" id="SM00448">
    <property type="entry name" value="REC"/>
    <property type="match status" value="1"/>
</dbReference>
<gene>
    <name evidence="3" type="primary">degU_3</name>
    <name evidence="3" type="ORF">SPACI_046040</name>
</gene>
<protein>
    <submittedName>
        <fullName evidence="3">Transcriptional regulatory protein DegU</fullName>
    </submittedName>
</protein>
<dbReference type="PROSITE" id="PS50110">
    <property type="entry name" value="RESPONSE_REGULATORY"/>
    <property type="match status" value="1"/>
</dbReference>
<feature type="domain" description="Response regulatory" evidence="2">
    <location>
        <begin position="3"/>
        <end position="120"/>
    </location>
</feature>
<evidence type="ECO:0000313" key="3">
    <source>
        <dbReference type="EMBL" id="XFO74494.1"/>
    </source>
</evidence>
<dbReference type="EMBL" id="CP155571">
    <property type="protein sequence ID" value="XFO74494.1"/>
    <property type="molecule type" value="Genomic_DNA"/>
</dbReference>
<evidence type="ECO:0000259" key="2">
    <source>
        <dbReference type="PROSITE" id="PS50110"/>
    </source>
</evidence>
<organism evidence="3 4">
    <name type="scientific">Sporomusa acidovorans (strain ATCC 49682 / DSM 3132 / Mol)</name>
    <dbReference type="NCBI Taxonomy" id="1123286"/>
    <lineage>
        <taxon>Bacteria</taxon>
        <taxon>Bacillati</taxon>
        <taxon>Bacillota</taxon>
        <taxon>Negativicutes</taxon>
        <taxon>Selenomonadales</taxon>
        <taxon>Sporomusaceae</taxon>
        <taxon>Sporomusa</taxon>
    </lineage>
</organism>
<keyword evidence="4" id="KW-1185">Reference proteome</keyword>